<keyword evidence="7" id="KW-0479">Metal-binding</keyword>
<dbReference type="InterPro" id="IPR005744">
    <property type="entry name" value="Hy-lIII"/>
</dbReference>
<feature type="binding site" evidence="7">
    <location>
        <position position="202"/>
    </location>
    <ligand>
        <name>Zn(2+)</name>
        <dbReference type="ChEBI" id="CHEBI:29105"/>
    </ligand>
</feature>
<evidence type="ECO:0000313" key="10">
    <source>
        <dbReference type="Proteomes" id="UP000178240"/>
    </source>
</evidence>
<sequence length="227" mass="25234">MAKEITQDIEKFIEKQSEPMAGSLHLIGAILAIAALVILVKAAAETGEPKKIISFTIFGVGLILVYVSSTLYHLLSLEPKTKSVLRRLDHSMIYLLIAGSYTPICLVALPGSWGWSLLGVVWGLALIGILIKSKNIQIKAWLSTIVYLAMGWLILIAFVPLFKVLSTAGIFWLFAGGIAYTSGTIFFGLGKILPRKSKFWMHEIWHLFVMAGSFSHFWLMLQYVVYL</sequence>
<comment type="caution">
    <text evidence="9">The sequence shown here is derived from an EMBL/GenBank/DDBJ whole genome shotgun (WGS) entry which is preliminary data.</text>
</comment>
<dbReference type="EMBL" id="MHIE01000019">
    <property type="protein sequence ID" value="OGY45489.1"/>
    <property type="molecule type" value="Genomic_DNA"/>
</dbReference>
<evidence type="ECO:0000256" key="3">
    <source>
        <dbReference type="ARBA" id="ARBA00022475"/>
    </source>
</evidence>
<dbReference type="NCBIfam" id="TIGR01065">
    <property type="entry name" value="hlyIII"/>
    <property type="match status" value="1"/>
</dbReference>
<dbReference type="AlphaFoldDB" id="A0A1G1XZH8"/>
<protein>
    <submittedName>
        <fullName evidence="9">Hemolysin</fullName>
    </submittedName>
</protein>
<keyword evidence="5 8" id="KW-1133">Transmembrane helix</keyword>
<dbReference type="Proteomes" id="UP000178240">
    <property type="component" value="Unassembled WGS sequence"/>
</dbReference>
<accession>A0A1G1XZH8</accession>
<organism evidence="9 10">
    <name type="scientific">Candidatus Buchananbacteria bacterium RIFCSPHIGHO2_01_FULL_44_11</name>
    <dbReference type="NCBI Taxonomy" id="1797535"/>
    <lineage>
        <taxon>Bacteria</taxon>
        <taxon>Candidatus Buchananiibacteriota</taxon>
    </lineage>
</organism>
<feature type="binding site" evidence="7">
    <location>
        <position position="73"/>
    </location>
    <ligand>
        <name>Zn(2+)</name>
        <dbReference type="ChEBI" id="CHEBI:29105"/>
    </ligand>
</feature>
<dbReference type="GO" id="GO:0005886">
    <property type="term" value="C:plasma membrane"/>
    <property type="evidence" value="ECO:0007669"/>
    <property type="project" value="UniProtKB-SubCell"/>
</dbReference>
<dbReference type="Pfam" id="PF03006">
    <property type="entry name" value="HlyIII"/>
    <property type="match status" value="1"/>
</dbReference>
<dbReference type="STRING" id="1797535.A2744_02260"/>
<keyword evidence="3" id="KW-1003">Cell membrane</keyword>
<keyword evidence="6 8" id="KW-0472">Membrane</keyword>
<evidence type="ECO:0000256" key="5">
    <source>
        <dbReference type="ARBA" id="ARBA00022989"/>
    </source>
</evidence>
<dbReference type="PANTHER" id="PTHR20855">
    <property type="entry name" value="ADIPOR/PROGESTIN RECEPTOR-RELATED"/>
    <property type="match status" value="1"/>
</dbReference>
<feature type="transmembrane region" description="Helical" evidence="8">
    <location>
        <begin position="204"/>
        <end position="225"/>
    </location>
</feature>
<dbReference type="GO" id="GO:0046872">
    <property type="term" value="F:metal ion binding"/>
    <property type="evidence" value="ECO:0007669"/>
    <property type="project" value="UniProtKB-KW"/>
</dbReference>
<dbReference type="PANTHER" id="PTHR20855:SF3">
    <property type="entry name" value="LD03007P"/>
    <property type="match status" value="1"/>
</dbReference>
<keyword evidence="7" id="KW-0862">Zinc</keyword>
<feature type="transmembrane region" description="Helical" evidence="8">
    <location>
        <begin position="52"/>
        <end position="72"/>
    </location>
</feature>
<comment type="subcellular location">
    <subcellularLocation>
        <location evidence="1">Cell membrane</location>
        <topology evidence="1">Multi-pass membrane protein</topology>
    </subcellularLocation>
</comment>
<dbReference type="InterPro" id="IPR004254">
    <property type="entry name" value="AdipoR/HlyIII-related"/>
</dbReference>
<evidence type="ECO:0000313" key="9">
    <source>
        <dbReference type="EMBL" id="OGY45489.1"/>
    </source>
</evidence>
<dbReference type="GO" id="GO:0140911">
    <property type="term" value="F:pore-forming activity"/>
    <property type="evidence" value="ECO:0007669"/>
    <property type="project" value="InterPro"/>
</dbReference>
<feature type="transmembrane region" description="Helical" evidence="8">
    <location>
        <begin position="170"/>
        <end position="192"/>
    </location>
</feature>
<evidence type="ECO:0000256" key="1">
    <source>
        <dbReference type="ARBA" id="ARBA00004651"/>
    </source>
</evidence>
<reference evidence="9 10" key="1">
    <citation type="journal article" date="2016" name="Nat. Commun.">
        <title>Thousands of microbial genomes shed light on interconnected biogeochemical processes in an aquifer system.</title>
        <authorList>
            <person name="Anantharaman K."/>
            <person name="Brown C.T."/>
            <person name="Hug L.A."/>
            <person name="Sharon I."/>
            <person name="Castelle C.J."/>
            <person name="Probst A.J."/>
            <person name="Thomas B.C."/>
            <person name="Singh A."/>
            <person name="Wilkins M.J."/>
            <person name="Karaoz U."/>
            <person name="Brodie E.L."/>
            <person name="Williams K.H."/>
            <person name="Hubbard S.S."/>
            <person name="Banfield J.F."/>
        </authorList>
    </citation>
    <scope>NUCLEOTIDE SEQUENCE [LARGE SCALE GENOMIC DNA]</scope>
</reference>
<feature type="transmembrane region" description="Helical" evidence="8">
    <location>
        <begin position="92"/>
        <end position="109"/>
    </location>
</feature>
<evidence type="ECO:0000256" key="4">
    <source>
        <dbReference type="ARBA" id="ARBA00022692"/>
    </source>
</evidence>
<evidence type="ECO:0000256" key="7">
    <source>
        <dbReference type="PIRSR" id="PIRSR604254-1"/>
    </source>
</evidence>
<proteinExistence type="inferred from homology"/>
<keyword evidence="4 8" id="KW-0812">Transmembrane</keyword>
<name>A0A1G1XZH8_9BACT</name>
<evidence type="ECO:0000256" key="6">
    <source>
        <dbReference type="ARBA" id="ARBA00023136"/>
    </source>
</evidence>
<comment type="similarity">
    <text evidence="2">Belongs to the UPF0073 (Hly-III) family.</text>
</comment>
<feature type="transmembrane region" description="Helical" evidence="8">
    <location>
        <begin position="115"/>
        <end position="133"/>
    </location>
</feature>
<feature type="transmembrane region" description="Helical" evidence="8">
    <location>
        <begin position="21"/>
        <end position="40"/>
    </location>
</feature>
<gene>
    <name evidence="9" type="ORF">A2744_02260</name>
</gene>
<feature type="transmembrane region" description="Helical" evidence="8">
    <location>
        <begin position="145"/>
        <end position="164"/>
    </location>
</feature>
<feature type="binding site" evidence="7">
    <location>
        <position position="206"/>
    </location>
    <ligand>
        <name>Zn(2+)</name>
        <dbReference type="ChEBI" id="CHEBI:29105"/>
    </ligand>
</feature>
<evidence type="ECO:0000256" key="8">
    <source>
        <dbReference type="SAM" id="Phobius"/>
    </source>
</evidence>
<evidence type="ECO:0000256" key="2">
    <source>
        <dbReference type="ARBA" id="ARBA00008488"/>
    </source>
</evidence>